<dbReference type="EMBL" id="RXNV01000001">
    <property type="protein sequence ID" value="RTR34294.1"/>
    <property type="molecule type" value="Genomic_DNA"/>
</dbReference>
<protein>
    <submittedName>
        <fullName evidence="1">Uncharacterized protein</fullName>
    </submittedName>
</protein>
<evidence type="ECO:0000313" key="1">
    <source>
        <dbReference type="EMBL" id="RTR34294.1"/>
    </source>
</evidence>
<comment type="caution">
    <text evidence="1">The sequence shown here is derived from an EMBL/GenBank/DDBJ whole genome shotgun (WGS) entry which is preliminary data.</text>
</comment>
<reference evidence="1 2" key="1">
    <citation type="submission" date="2018-12" db="EMBL/GenBank/DDBJ databases">
        <authorList>
            <person name="Yu L."/>
        </authorList>
    </citation>
    <scope>NUCLEOTIDE SEQUENCE [LARGE SCALE GENOMIC DNA]</scope>
    <source>
        <strain evidence="1 2">HAW-EB5</strain>
    </source>
</reference>
<gene>
    <name evidence="1" type="ORF">EKG39_01025</name>
</gene>
<keyword evidence="2" id="KW-1185">Reference proteome</keyword>
<dbReference type="OrthoDB" id="6265985at2"/>
<name>A0A431WFD0_9GAMM</name>
<dbReference type="AlphaFoldDB" id="A0A431WFD0"/>
<proteinExistence type="predicted"/>
<evidence type="ECO:0000313" key="2">
    <source>
        <dbReference type="Proteomes" id="UP000282060"/>
    </source>
</evidence>
<dbReference type="RefSeq" id="WP_126503398.1">
    <property type="nucleotide sequence ID" value="NZ_RXNV01000001.1"/>
</dbReference>
<dbReference type="Proteomes" id="UP000282060">
    <property type="component" value="Unassembled WGS sequence"/>
</dbReference>
<sequence>MYQVSSSELDKQQVKYSKKLEKAEAKLLKNQHKLIRDIDNIDLVSKRLNKQIKYQAKIQKYRLKLATPVNNGLIETKVLTDNVTESNQYEQPISFATNSLAAIDPTGLTQNIETSHPFKAKPCQSCPALKQGLCRCAVRARSRVSIN</sequence>
<organism evidence="1 2">
    <name type="scientific">Shewanella atlantica</name>
    <dbReference type="NCBI Taxonomy" id="271099"/>
    <lineage>
        <taxon>Bacteria</taxon>
        <taxon>Pseudomonadati</taxon>
        <taxon>Pseudomonadota</taxon>
        <taxon>Gammaproteobacteria</taxon>
        <taxon>Alteromonadales</taxon>
        <taxon>Shewanellaceae</taxon>
        <taxon>Shewanella</taxon>
    </lineage>
</organism>
<accession>A0A431WFD0</accession>